<evidence type="ECO:0000313" key="1">
    <source>
        <dbReference type="EMBL" id="SES35100.1"/>
    </source>
</evidence>
<dbReference type="Proteomes" id="UP000198929">
    <property type="component" value="Unassembled WGS sequence"/>
</dbReference>
<protein>
    <recommendedName>
        <fullName evidence="3">DUF4365 domain-containing protein</fullName>
    </recommendedName>
</protein>
<proteinExistence type="predicted"/>
<evidence type="ECO:0000313" key="2">
    <source>
        <dbReference type="Proteomes" id="UP000198929"/>
    </source>
</evidence>
<dbReference type="RefSeq" id="WP_092261151.1">
    <property type="nucleotide sequence ID" value="NZ_CP047199.1"/>
</dbReference>
<name>A0A1H9WMH4_9CORY</name>
<gene>
    <name evidence="1" type="ORF">SAMN05661109_02817</name>
</gene>
<organism evidence="1 2">
    <name type="scientific">Corynebacterium cystitidis DSM 20524</name>
    <dbReference type="NCBI Taxonomy" id="1121357"/>
    <lineage>
        <taxon>Bacteria</taxon>
        <taxon>Bacillati</taxon>
        <taxon>Actinomycetota</taxon>
        <taxon>Actinomycetes</taxon>
        <taxon>Mycobacteriales</taxon>
        <taxon>Corynebacteriaceae</taxon>
        <taxon>Corynebacterium</taxon>
    </lineage>
</organism>
<reference evidence="2" key="1">
    <citation type="submission" date="2016-10" db="EMBL/GenBank/DDBJ databases">
        <authorList>
            <person name="Varghese N."/>
            <person name="Submissions S."/>
        </authorList>
    </citation>
    <scope>NUCLEOTIDE SEQUENCE [LARGE SCALE GENOMIC DNA]</scope>
    <source>
        <strain evidence="2">DSM 20524</strain>
    </source>
</reference>
<keyword evidence="2" id="KW-1185">Reference proteome</keyword>
<accession>A0A1H9WMH4</accession>
<sequence length="656" mass="74436">MSAIEDNAVRVFSHIIGRTKRLDPMIDTGDRTPLTDGHIEIYRDEHNQGGSYKLGDRNCIGRLTVQVKGKIANSLSSFSMKREHLEGIEAIGGVVLLVAALRKSDLRPKKLYYADLNVRNTKALLEQMRDGQKTKAVPLRIFPRKPDAVYGLVCHLRESQKNQPIPLEVSSLKELTGMSLTVLREVDMSKRQVFGAPGSSDIVTVRTPSGHDQAIDTVLYFVPEDYLLHDIEGLEVSCGDITFHRIRRRKLNDREVEVFFSPGLSFVFGLESDPETGDRDVKVNFHTQRRLYYALQDLRFLKNMASGSVIEFDSSPALRYQPRGNADDLGMLRALRPFEDMEKICYEFGVDTKLFDVTSLSQSQSALEALENLAHLLLYKGDVRVNETDNRRQDIDIGGLKIRLVWRLDEEKNTWRVKSLFDSDSLDYRMAPVDENGEIGEPQMVTPFEVLCDRNSLEVEGVSEAEALSRTLNLNPEGVTSAYESVGEENRSTYENATVLNLIKAADMQVERRKELLDMAQRLNDWILAHDPIEGVSVINRAQIKYRLGSLSEGDTTELEEIWMGAQNGEYGQMSLGVEAATSILLGYHDGVDYTLRKMPKEDRETFRDFPIYFLYENKGTDYHVGEPNNDDEWQALEKKHQDEEFQALADDAFGK</sequence>
<dbReference type="AlphaFoldDB" id="A0A1H9WMH4"/>
<evidence type="ECO:0008006" key="3">
    <source>
        <dbReference type="Google" id="ProtNLM"/>
    </source>
</evidence>
<dbReference type="EMBL" id="FOGQ01000027">
    <property type="protein sequence ID" value="SES35100.1"/>
    <property type="molecule type" value="Genomic_DNA"/>
</dbReference>